<keyword evidence="3" id="KW-1185">Reference proteome</keyword>
<proteinExistence type="predicted"/>
<reference evidence="2 3" key="1">
    <citation type="submission" date="2021-06" db="EMBL/GenBank/DDBJ databases">
        <title>Caerostris extrusa draft genome.</title>
        <authorList>
            <person name="Kono N."/>
            <person name="Arakawa K."/>
        </authorList>
    </citation>
    <scope>NUCLEOTIDE SEQUENCE [LARGE SCALE GENOMIC DNA]</scope>
</reference>
<comment type="caution">
    <text evidence="2">The sequence shown here is derived from an EMBL/GenBank/DDBJ whole genome shotgun (WGS) entry which is preliminary data.</text>
</comment>
<organism evidence="2 3">
    <name type="scientific">Caerostris extrusa</name>
    <name type="common">Bark spider</name>
    <name type="synonym">Caerostris bankana</name>
    <dbReference type="NCBI Taxonomy" id="172846"/>
    <lineage>
        <taxon>Eukaryota</taxon>
        <taxon>Metazoa</taxon>
        <taxon>Ecdysozoa</taxon>
        <taxon>Arthropoda</taxon>
        <taxon>Chelicerata</taxon>
        <taxon>Arachnida</taxon>
        <taxon>Araneae</taxon>
        <taxon>Araneomorphae</taxon>
        <taxon>Entelegynae</taxon>
        <taxon>Araneoidea</taxon>
        <taxon>Araneidae</taxon>
        <taxon>Caerostris</taxon>
    </lineage>
</organism>
<dbReference type="EMBL" id="BPLR01002276">
    <property type="protein sequence ID" value="GIX72058.1"/>
    <property type="molecule type" value="Genomic_DNA"/>
</dbReference>
<dbReference type="Proteomes" id="UP001054945">
    <property type="component" value="Unassembled WGS sequence"/>
</dbReference>
<protein>
    <submittedName>
        <fullName evidence="2">Uncharacterized protein</fullName>
    </submittedName>
</protein>
<sequence length="101" mass="11750">MSEKPCNNIYNATPPDSGKQYFPEKPASINNGESLIKHAALHIFLLFLELNVETVSDRSAPLVNRALFILRKKNYMRHNSKKPLRRHSLRKPRGLWENSFF</sequence>
<evidence type="ECO:0000256" key="1">
    <source>
        <dbReference type="SAM" id="MobiDB-lite"/>
    </source>
</evidence>
<name>A0AAV4MI74_CAEEX</name>
<feature type="region of interest" description="Disordered" evidence="1">
    <location>
        <begin position="1"/>
        <end position="21"/>
    </location>
</feature>
<evidence type="ECO:0000313" key="2">
    <source>
        <dbReference type="EMBL" id="GIX72058.1"/>
    </source>
</evidence>
<evidence type="ECO:0000313" key="3">
    <source>
        <dbReference type="Proteomes" id="UP001054945"/>
    </source>
</evidence>
<dbReference type="AlphaFoldDB" id="A0AAV4MI74"/>
<gene>
    <name evidence="2" type="ORF">CEXT_457001</name>
</gene>
<accession>A0AAV4MI74</accession>